<accession>A0A239CL01</accession>
<evidence type="ECO:0008006" key="4">
    <source>
        <dbReference type="Google" id="ProtNLM"/>
    </source>
</evidence>
<feature type="transmembrane region" description="Helical" evidence="1">
    <location>
        <begin position="359"/>
        <end position="377"/>
    </location>
</feature>
<keyword evidence="1" id="KW-0472">Membrane</keyword>
<name>A0A239CL01_9RHOB</name>
<dbReference type="Proteomes" id="UP000198426">
    <property type="component" value="Unassembled WGS sequence"/>
</dbReference>
<dbReference type="PANTHER" id="PTHR37826">
    <property type="entry name" value="FLOTILLIN BAND_7_5 DOMAIN PROTEIN"/>
    <property type="match status" value="1"/>
</dbReference>
<organism evidence="2 3">
    <name type="scientific">Tropicimonas sediminicola</name>
    <dbReference type="NCBI Taxonomy" id="1031541"/>
    <lineage>
        <taxon>Bacteria</taxon>
        <taxon>Pseudomonadati</taxon>
        <taxon>Pseudomonadota</taxon>
        <taxon>Alphaproteobacteria</taxon>
        <taxon>Rhodobacterales</taxon>
        <taxon>Roseobacteraceae</taxon>
        <taxon>Tropicimonas</taxon>
    </lineage>
</organism>
<keyword evidence="1" id="KW-0812">Transmembrane</keyword>
<dbReference type="PANTHER" id="PTHR37826:SF3">
    <property type="entry name" value="J DOMAIN-CONTAINING PROTEIN"/>
    <property type="match status" value="1"/>
</dbReference>
<dbReference type="RefSeq" id="WP_245837696.1">
    <property type="nucleotide sequence ID" value="NZ_FZOY01000001.1"/>
</dbReference>
<proteinExistence type="predicted"/>
<gene>
    <name evidence="2" type="ORF">SAMN05421757_101316</name>
</gene>
<evidence type="ECO:0000313" key="3">
    <source>
        <dbReference type="Proteomes" id="UP000198426"/>
    </source>
</evidence>
<evidence type="ECO:0000313" key="2">
    <source>
        <dbReference type="EMBL" id="SNS20023.1"/>
    </source>
</evidence>
<sequence>MSDTPWTDDDAAGPATEAVAEQHRFPCPACGADLRFSADRGSLVCDHCGHVEHVSAGGRGEWAEALQELDYERGLRRDLPPGEIVSARTAHCESCGASFEMGEAEQATECPFCASPVVTDTGIQRHLKPTAVLPFALTEETARKAMSDWLGRLWFAPGGLKEYARKGRRMKGIYVPFWTYDSRTRTEYRGRRGDDYYVTETRVVNGKRQNVRVRKTRWRAVQGRVARDFDDVLVLAADSLPRQYVDALDPWDLAKLVPFRPEYLAGYIAEAYTVDLEPGFGYAQRKMDAVIAADIRRDIGGDHQQITDARTRHGNVTFKHILLPVWLAAYRFRGKSYRFVVNARTGEVKGERPYSAWKIALAVLVALIAAGLLLYLGQEQGGFSTTLPQGF</sequence>
<evidence type="ECO:0000256" key="1">
    <source>
        <dbReference type="SAM" id="Phobius"/>
    </source>
</evidence>
<dbReference type="Gene3D" id="2.20.28.30">
    <property type="entry name" value="RNA polymerase ii, chain L"/>
    <property type="match status" value="1"/>
</dbReference>
<dbReference type="AlphaFoldDB" id="A0A239CL01"/>
<protein>
    <recommendedName>
        <fullName evidence="4">RNA polymerase I-specific transcription initiation factor Rrn7</fullName>
    </recommendedName>
</protein>
<keyword evidence="3" id="KW-1185">Reference proteome</keyword>
<reference evidence="2 3" key="1">
    <citation type="submission" date="2017-06" db="EMBL/GenBank/DDBJ databases">
        <authorList>
            <person name="Kim H.J."/>
            <person name="Triplett B.A."/>
        </authorList>
    </citation>
    <scope>NUCLEOTIDE SEQUENCE [LARGE SCALE GENOMIC DNA]</scope>
    <source>
        <strain evidence="2 3">DSM 29339</strain>
    </source>
</reference>
<keyword evidence="1" id="KW-1133">Transmembrane helix</keyword>
<dbReference type="EMBL" id="FZOY01000001">
    <property type="protein sequence ID" value="SNS20023.1"/>
    <property type="molecule type" value="Genomic_DNA"/>
</dbReference>